<dbReference type="HOGENOM" id="CLU_065818_0_0_9"/>
<gene>
    <name evidence="1" type="ordered locus">Acin_0730</name>
</gene>
<dbReference type="eggNOG" id="COG2990">
    <property type="taxonomic scope" value="Bacteria"/>
</dbReference>
<dbReference type="Pfam" id="PF04393">
    <property type="entry name" value="DUF535"/>
    <property type="match status" value="1"/>
</dbReference>
<keyword evidence="2" id="KW-1185">Reference proteome</keyword>
<sequence>MQPFFLSGRLIEERMEEMDWNEIRETGHACYNCSHLKERKRYWIFLLRTYFHQREMEGLQLFFHETPIRARIRAGMPCLMEQATRAFFYKGASFADRIALIKQHIIHLETHLTDDFLLKIYEAHDKITLWADTFEEKPLTMDLLFHPGQRKEGCLSLVLHWGSLDFYQMMFWFGLSPETGKPALFVGALQGTTLGNEAVKAMTKKFFGYRTKNLIFYGLRTAAGLMGAETIYAVTNAGYYAMNHVRMDRKLKTNFGDFWAECGGTPTRDPRFYEIPLEEHRRDLSELKPSKRANHRRRYELMDQMAESIKAALAPWQAR</sequence>
<dbReference type="GO" id="GO:0006974">
    <property type="term" value="P:DNA damage response"/>
    <property type="evidence" value="ECO:0007669"/>
    <property type="project" value="TreeGrafter"/>
</dbReference>
<organism evidence="1 2">
    <name type="scientific">Acidaminococcus intestini (strain RyC-MR95)</name>
    <dbReference type="NCBI Taxonomy" id="568816"/>
    <lineage>
        <taxon>Bacteria</taxon>
        <taxon>Bacillati</taxon>
        <taxon>Bacillota</taxon>
        <taxon>Negativicutes</taxon>
        <taxon>Acidaminococcales</taxon>
        <taxon>Acidaminococcaceae</taxon>
        <taxon>Acidaminococcus</taxon>
    </lineage>
</organism>
<name>G4Q4Q2_ACIIR</name>
<evidence type="ECO:0000313" key="2">
    <source>
        <dbReference type="Proteomes" id="UP000007093"/>
    </source>
</evidence>
<proteinExistence type="predicted"/>
<dbReference type="PANTHER" id="PTHR38785:SF1">
    <property type="entry name" value="HOMOLOG OF VIRK"/>
    <property type="match status" value="1"/>
</dbReference>
<dbReference type="STRING" id="568816.Acin_0730"/>
<dbReference type="AlphaFoldDB" id="G4Q4Q2"/>
<reference evidence="1 2" key="1">
    <citation type="journal article" date="2011" name="J. Bacteriol.">
        <title>Complete genome sequence of Acidaminococcus intestini RYC-MR95, a Gram-negative bacterium from the phylum Firmicutes.</title>
        <authorList>
            <person name="D'Auria G."/>
            <person name="Galan J.C."/>
            <person name="Rodriguez-Alcayna M."/>
            <person name="Moya A."/>
            <person name="Baquero F."/>
            <person name="Latorre A."/>
        </authorList>
    </citation>
    <scope>NUCLEOTIDE SEQUENCE [LARGE SCALE GENOMIC DNA]</scope>
    <source>
        <strain evidence="1 2">RyC-MR95</strain>
    </source>
</reference>
<evidence type="ECO:0008006" key="3">
    <source>
        <dbReference type="Google" id="ProtNLM"/>
    </source>
</evidence>
<protein>
    <recommendedName>
        <fullName evidence="3">DUF535 domain-containing protein</fullName>
    </recommendedName>
</protein>
<dbReference type="EMBL" id="CP003058">
    <property type="protein sequence ID" value="AEQ21965.1"/>
    <property type="molecule type" value="Genomic_DNA"/>
</dbReference>
<dbReference type="InterPro" id="IPR007488">
    <property type="entry name" value="DUF535"/>
</dbReference>
<accession>G4Q4Q2</accession>
<dbReference type="Proteomes" id="UP000007093">
    <property type="component" value="Chromosome"/>
</dbReference>
<evidence type="ECO:0000313" key="1">
    <source>
        <dbReference type="EMBL" id="AEQ21965.1"/>
    </source>
</evidence>
<dbReference type="KEGG" id="ain:Acin_0730"/>
<dbReference type="PATRIC" id="fig|568816.4.peg.707"/>
<dbReference type="PANTHER" id="PTHR38785">
    <property type="entry name" value="HOMOLOG OF VIRK"/>
    <property type="match status" value="1"/>
</dbReference>
<dbReference type="InParanoid" id="G4Q4Q2"/>